<dbReference type="GO" id="GO:0006900">
    <property type="term" value="P:vesicle budding from membrane"/>
    <property type="evidence" value="ECO:0007669"/>
    <property type="project" value="TreeGrafter"/>
</dbReference>
<dbReference type="InParanoid" id="C5L4L7"/>
<dbReference type="RefSeq" id="XP_002776532.1">
    <property type="nucleotide sequence ID" value="XM_002776486.1"/>
</dbReference>
<dbReference type="EMBL" id="GG679091">
    <property type="protein sequence ID" value="EER08348.1"/>
    <property type="molecule type" value="Genomic_DNA"/>
</dbReference>
<feature type="signal peptide" evidence="8">
    <location>
        <begin position="1"/>
        <end position="24"/>
    </location>
</feature>
<evidence type="ECO:0000256" key="7">
    <source>
        <dbReference type="SAM" id="MobiDB-lite"/>
    </source>
</evidence>
<evidence type="ECO:0000256" key="5">
    <source>
        <dbReference type="ARBA" id="ARBA00022927"/>
    </source>
</evidence>
<dbReference type="GO" id="GO:0000815">
    <property type="term" value="C:ESCRT III complex"/>
    <property type="evidence" value="ECO:0007669"/>
    <property type="project" value="TreeGrafter"/>
</dbReference>
<reference evidence="9 10" key="1">
    <citation type="submission" date="2008-07" db="EMBL/GenBank/DDBJ databases">
        <authorList>
            <person name="El-Sayed N."/>
            <person name="Caler E."/>
            <person name="Inman J."/>
            <person name="Amedeo P."/>
            <person name="Hass B."/>
            <person name="Wortman J."/>
        </authorList>
    </citation>
    <scope>NUCLEOTIDE SEQUENCE [LARGE SCALE GENOMIC DNA]</scope>
    <source>
        <strain evidence="10">ATCC 50983 / TXsc</strain>
    </source>
</reference>
<keyword evidence="8" id="KW-0732">Signal</keyword>
<feature type="chain" id="PRO_5002952970" evidence="8">
    <location>
        <begin position="25"/>
        <end position="297"/>
    </location>
</feature>
<keyword evidence="5" id="KW-0653">Protein transport</keyword>
<dbReference type="PANTHER" id="PTHR22761">
    <property type="entry name" value="CHARGED MULTIVESICULAR BODY PROTEIN"/>
    <property type="match status" value="1"/>
</dbReference>
<dbReference type="InterPro" id="IPR005024">
    <property type="entry name" value="Snf7_fam"/>
</dbReference>
<comment type="subcellular location">
    <subcellularLocation>
        <location evidence="1">Endosome membrane</location>
    </subcellularLocation>
</comment>
<dbReference type="Proteomes" id="UP000007800">
    <property type="component" value="Unassembled WGS sequence"/>
</dbReference>
<gene>
    <name evidence="9" type="ORF">Pmar_PMAR002724</name>
</gene>
<evidence type="ECO:0000313" key="9">
    <source>
        <dbReference type="EMBL" id="EER08348.1"/>
    </source>
</evidence>
<dbReference type="PANTHER" id="PTHR22761:SF5">
    <property type="entry name" value="CHARGED MULTIVESICULAR BODY PROTEIN 6"/>
    <property type="match status" value="1"/>
</dbReference>
<evidence type="ECO:0000256" key="2">
    <source>
        <dbReference type="ARBA" id="ARBA00006190"/>
    </source>
</evidence>
<organism evidence="10">
    <name type="scientific">Perkinsus marinus (strain ATCC 50983 / TXsc)</name>
    <dbReference type="NCBI Taxonomy" id="423536"/>
    <lineage>
        <taxon>Eukaryota</taxon>
        <taxon>Sar</taxon>
        <taxon>Alveolata</taxon>
        <taxon>Perkinsozoa</taxon>
        <taxon>Perkinsea</taxon>
        <taxon>Perkinsida</taxon>
        <taxon>Perkinsidae</taxon>
        <taxon>Perkinsus</taxon>
    </lineage>
</organism>
<evidence type="ECO:0000256" key="4">
    <source>
        <dbReference type="ARBA" id="ARBA00022753"/>
    </source>
</evidence>
<dbReference type="Gene3D" id="1.10.287.1060">
    <property type="entry name" value="ESAT-6-like"/>
    <property type="match status" value="1"/>
</dbReference>
<keyword evidence="4" id="KW-0967">Endosome</keyword>
<feature type="compositionally biased region" description="Pro residues" evidence="7">
    <location>
        <begin position="267"/>
        <end position="278"/>
    </location>
</feature>
<evidence type="ECO:0000256" key="8">
    <source>
        <dbReference type="SAM" id="SignalP"/>
    </source>
</evidence>
<sequence length="297" mass="32400">MTLFRPLLLIIIATSSLLIATLQGCGSHDDSCEILLSNDRGIRFKRSDGAAPSEGTIGALRFFEYRCSASSEWKRFTGHDVPDYGQKCSALEEKKTILDITVTGLAILDLKVQRDQLDMHRRKLRVQVGMDEQAARRCIREKNKQVALLALRKKKHHELLLDETEGYLVKVAGLIGSVEMARVQADVVSALASGTKALKDIQKEIGGVEYVDQLLQDNAEAQAEMAEISSALTNVGVPEDDAECLAELERINHELAVDVSSGLPTAPKTPLPEVPPELPQVTAQEAKVPSPLAQPAT</sequence>
<keyword evidence="3" id="KW-0813">Transport</keyword>
<dbReference type="AlphaFoldDB" id="C5L4L7"/>
<feature type="region of interest" description="Disordered" evidence="7">
    <location>
        <begin position="259"/>
        <end position="297"/>
    </location>
</feature>
<proteinExistence type="inferred from homology"/>
<evidence type="ECO:0000256" key="1">
    <source>
        <dbReference type="ARBA" id="ARBA00004608"/>
    </source>
</evidence>
<dbReference type="Pfam" id="PF03357">
    <property type="entry name" value="Snf7"/>
    <property type="match status" value="1"/>
</dbReference>
<dbReference type="PROSITE" id="PS51257">
    <property type="entry name" value="PROKAR_LIPOPROTEIN"/>
    <property type="match status" value="1"/>
</dbReference>
<dbReference type="OMA" id="LEEYRIC"/>
<comment type="similarity">
    <text evidence="2">Belongs to the SNF7 family.</text>
</comment>
<dbReference type="OrthoDB" id="441172at2759"/>
<keyword evidence="10" id="KW-1185">Reference proteome</keyword>
<dbReference type="GO" id="GO:0005771">
    <property type="term" value="C:multivesicular body"/>
    <property type="evidence" value="ECO:0007669"/>
    <property type="project" value="TreeGrafter"/>
</dbReference>
<protein>
    <submittedName>
        <fullName evidence="9">Charged multivesicular body protein, putative</fullName>
    </submittedName>
</protein>
<keyword evidence="6" id="KW-0472">Membrane</keyword>
<dbReference type="GO" id="GO:0032511">
    <property type="term" value="P:late endosome to vacuole transport via multivesicular body sorting pathway"/>
    <property type="evidence" value="ECO:0007669"/>
    <property type="project" value="TreeGrafter"/>
</dbReference>
<name>C5L4L7_PERM5</name>
<evidence type="ECO:0000256" key="3">
    <source>
        <dbReference type="ARBA" id="ARBA00022448"/>
    </source>
</evidence>
<evidence type="ECO:0000313" key="10">
    <source>
        <dbReference type="Proteomes" id="UP000007800"/>
    </source>
</evidence>
<evidence type="ECO:0000256" key="6">
    <source>
        <dbReference type="ARBA" id="ARBA00023136"/>
    </source>
</evidence>
<dbReference type="GeneID" id="9064569"/>
<accession>C5L4L7</accession>
<dbReference type="GO" id="GO:0015031">
    <property type="term" value="P:protein transport"/>
    <property type="evidence" value="ECO:0007669"/>
    <property type="project" value="UniProtKB-KW"/>
</dbReference>